<keyword evidence="2" id="KW-1185">Reference proteome</keyword>
<name>A0A1J4JYQ8_9EUKA</name>
<dbReference type="VEuPathDB" id="TrichDB:TRFO_30546"/>
<dbReference type="OrthoDB" id="6118231at2759"/>
<protein>
    <submittedName>
        <fullName evidence="1">Histone-lysine N-methyltransferase SETMAR-like protein</fullName>
    </submittedName>
</protein>
<evidence type="ECO:0000313" key="2">
    <source>
        <dbReference type="Proteomes" id="UP000179807"/>
    </source>
</evidence>
<dbReference type="Pfam" id="PF01359">
    <property type="entry name" value="Transposase_1"/>
    <property type="match status" value="1"/>
</dbReference>
<dbReference type="GO" id="GO:0003676">
    <property type="term" value="F:nucleic acid binding"/>
    <property type="evidence" value="ECO:0007669"/>
    <property type="project" value="InterPro"/>
</dbReference>
<sequence length="337" mass="39353">MIDQHSIITFLQLEGKRGKEIYEEMKSVLKEKCLSQRQIYRVMAELNRSQNTQPVKKEKKCQSYDILDWKILDVLTEFPHSSCRYIANVLGEPKSTIYDRLTSKLMYKHVHLRWVPHILTENQKANRVLLAKKLLKILNAEQKTNFTFLITGDESWFYSKTDFNTQWIPENSVIPTIQNPGFQITKFMVTVVFWNPHGIIHIDVLPPNEKFNAAYYITAIMSKIVEFKNSNNYKKLFVHYDNAKPHVAKIVKKYINENSLESVPHPAYSPDLAPSDFFLFGTIKEKVKGIVFESPSHLIQTIVQIFNEIPSETLFSVFAEWQNRLKKVIDANGDYIF</sequence>
<organism evidence="1 2">
    <name type="scientific">Tritrichomonas foetus</name>
    <dbReference type="NCBI Taxonomy" id="1144522"/>
    <lineage>
        <taxon>Eukaryota</taxon>
        <taxon>Metamonada</taxon>
        <taxon>Parabasalia</taxon>
        <taxon>Tritrichomonadida</taxon>
        <taxon>Tritrichomonadidae</taxon>
        <taxon>Tritrichomonas</taxon>
    </lineage>
</organism>
<dbReference type="PANTHER" id="PTHR46060:SF1">
    <property type="entry name" value="MARINER MOS1 TRANSPOSASE-LIKE PROTEIN"/>
    <property type="match status" value="1"/>
</dbReference>
<comment type="caution">
    <text evidence="1">The sequence shown here is derived from an EMBL/GenBank/DDBJ whole genome shotgun (WGS) entry which is preliminary data.</text>
</comment>
<dbReference type="InterPro" id="IPR001888">
    <property type="entry name" value="Transposase_1"/>
</dbReference>
<dbReference type="AlphaFoldDB" id="A0A1J4JYQ8"/>
<gene>
    <name evidence="1" type="ORF">TRFO_30546</name>
</gene>
<dbReference type="InterPro" id="IPR052709">
    <property type="entry name" value="Transposase-MT_Hybrid"/>
</dbReference>
<dbReference type="RefSeq" id="XP_068355541.1">
    <property type="nucleotide sequence ID" value="XM_068507416.1"/>
</dbReference>
<dbReference type="Proteomes" id="UP000179807">
    <property type="component" value="Unassembled WGS sequence"/>
</dbReference>
<dbReference type="Gene3D" id="3.30.420.10">
    <property type="entry name" value="Ribonuclease H-like superfamily/Ribonuclease H"/>
    <property type="match status" value="1"/>
</dbReference>
<evidence type="ECO:0000313" key="1">
    <source>
        <dbReference type="EMBL" id="OHT02405.1"/>
    </source>
</evidence>
<proteinExistence type="predicted"/>
<dbReference type="InterPro" id="IPR036397">
    <property type="entry name" value="RNaseH_sf"/>
</dbReference>
<dbReference type="GO" id="GO:0008168">
    <property type="term" value="F:methyltransferase activity"/>
    <property type="evidence" value="ECO:0007669"/>
    <property type="project" value="UniProtKB-KW"/>
</dbReference>
<accession>A0A1J4JYQ8</accession>
<dbReference type="GO" id="GO:0032259">
    <property type="term" value="P:methylation"/>
    <property type="evidence" value="ECO:0007669"/>
    <property type="project" value="UniProtKB-KW"/>
</dbReference>
<dbReference type="PANTHER" id="PTHR46060">
    <property type="entry name" value="MARINER MOS1 TRANSPOSASE-LIKE PROTEIN"/>
    <property type="match status" value="1"/>
</dbReference>
<dbReference type="EMBL" id="MLAK01000869">
    <property type="protein sequence ID" value="OHT02405.1"/>
    <property type="molecule type" value="Genomic_DNA"/>
</dbReference>
<dbReference type="GeneID" id="94842120"/>
<reference evidence="1" key="1">
    <citation type="submission" date="2016-10" db="EMBL/GenBank/DDBJ databases">
        <authorList>
            <person name="Benchimol M."/>
            <person name="Almeida L.G."/>
            <person name="Vasconcelos A.T."/>
            <person name="Perreira-Neves A."/>
            <person name="Rosa I.A."/>
            <person name="Tasca T."/>
            <person name="Bogo M.R."/>
            <person name="de Souza W."/>
        </authorList>
    </citation>
    <scope>NUCLEOTIDE SEQUENCE [LARGE SCALE GENOMIC DNA]</scope>
    <source>
        <strain evidence="1">K</strain>
    </source>
</reference>